<accession>A0AAW7M0P1</accession>
<feature type="signal peptide" evidence="1">
    <location>
        <begin position="1"/>
        <end position="29"/>
    </location>
</feature>
<feature type="chain" id="PRO_5044718357" evidence="1">
    <location>
        <begin position="30"/>
        <end position="215"/>
    </location>
</feature>
<dbReference type="Proteomes" id="UP001172737">
    <property type="component" value="Unassembled WGS sequence"/>
</dbReference>
<evidence type="ECO:0000313" key="3">
    <source>
        <dbReference type="EMBL" id="MDN4487903.1"/>
    </source>
</evidence>
<dbReference type="EMBL" id="JAUHQB010000012">
    <property type="protein sequence ID" value="MDN4484464.1"/>
    <property type="molecule type" value="Genomic_DNA"/>
</dbReference>
<evidence type="ECO:0000256" key="1">
    <source>
        <dbReference type="SAM" id="SignalP"/>
    </source>
</evidence>
<dbReference type="AlphaFoldDB" id="A0AAW7M0P1"/>
<sequence>MTRSTLKPALLAVAAAIGLAVAMATPASARTEVDRYEFPMGRFYGNAGVPGGSTAPFEADLLVFAGMHAPDLCTGAPPEVSMELDRIRPDDGVVFERLINNRATIEVYDGGGVELLEWIDTVFCPAVEAGSAPDPIATGVGNLQDRAMVDISGLPDAVHISAANSVRGTVRTAEGERWVIHAAATVEVHLTADPAGGWIEDAVPTDVHVHVLNRR</sequence>
<protein>
    <submittedName>
        <fullName evidence="3">Uncharacterized protein</fullName>
    </submittedName>
</protein>
<name>A0AAW7M0P1_9MICO</name>
<organism evidence="3 4">
    <name type="scientific">Demequina lignilytica</name>
    <dbReference type="NCBI Taxonomy" id="3051663"/>
    <lineage>
        <taxon>Bacteria</taxon>
        <taxon>Bacillati</taxon>
        <taxon>Actinomycetota</taxon>
        <taxon>Actinomycetes</taxon>
        <taxon>Micrococcales</taxon>
        <taxon>Demequinaceae</taxon>
        <taxon>Demequina</taxon>
    </lineage>
</organism>
<dbReference type="RefSeq" id="WP_301121981.1">
    <property type="nucleotide sequence ID" value="NZ_JAUHPX010000003.1"/>
</dbReference>
<keyword evidence="4" id="KW-1185">Reference proteome</keyword>
<evidence type="ECO:0000313" key="2">
    <source>
        <dbReference type="EMBL" id="MDN4484464.1"/>
    </source>
</evidence>
<dbReference type="EMBL" id="JAUHPX010000003">
    <property type="protein sequence ID" value="MDN4487903.1"/>
    <property type="molecule type" value="Genomic_DNA"/>
</dbReference>
<evidence type="ECO:0000313" key="5">
    <source>
        <dbReference type="Proteomes" id="UP001172756"/>
    </source>
</evidence>
<reference evidence="3" key="1">
    <citation type="submission" date="2023-06" db="EMBL/GenBank/DDBJ databases">
        <title>Sysu t00039.</title>
        <authorList>
            <person name="Gao L."/>
            <person name="Fang B.-Z."/>
            <person name="Li W.-J."/>
        </authorList>
    </citation>
    <scope>NUCLEOTIDE SEQUENCE</scope>
    <source>
        <strain evidence="3">SYSU T00039</strain>
    </source>
</reference>
<proteinExistence type="predicted"/>
<dbReference type="Proteomes" id="UP001172756">
    <property type="component" value="Unassembled WGS sequence"/>
</dbReference>
<evidence type="ECO:0000313" key="4">
    <source>
        <dbReference type="Proteomes" id="UP001172737"/>
    </source>
</evidence>
<comment type="caution">
    <text evidence="3">The sequence shown here is derived from an EMBL/GenBank/DDBJ whole genome shotgun (WGS) entry which is preliminary data.</text>
</comment>
<keyword evidence="1" id="KW-0732">Signal</keyword>
<gene>
    <name evidence="2" type="ORF">QQ002_13020</name>
    <name evidence="3" type="ORF">QQX10_06945</name>
</gene>
<reference evidence="2 5" key="2">
    <citation type="submission" date="2023-06" db="EMBL/GenBank/DDBJ databases">
        <title>SYSU T0a273.</title>
        <authorList>
            <person name="Gao L."/>
            <person name="Fang B.-Z."/>
            <person name="Li W.-J."/>
        </authorList>
    </citation>
    <scope>NUCLEOTIDE SEQUENCE [LARGE SCALE GENOMIC DNA]</scope>
    <source>
        <strain evidence="2 5">SYSU T0a273</strain>
    </source>
</reference>